<proteinExistence type="predicted"/>
<organism evidence="1 2">
    <name type="scientific">Roseobacter sinensis</name>
    <dbReference type="NCBI Taxonomy" id="2931391"/>
    <lineage>
        <taxon>Bacteria</taxon>
        <taxon>Pseudomonadati</taxon>
        <taxon>Pseudomonadota</taxon>
        <taxon>Alphaproteobacteria</taxon>
        <taxon>Rhodobacterales</taxon>
        <taxon>Roseobacteraceae</taxon>
        <taxon>Roseobacter</taxon>
    </lineage>
</organism>
<evidence type="ECO:0000313" key="2">
    <source>
        <dbReference type="Proteomes" id="UP001208690"/>
    </source>
</evidence>
<accession>A0ABT3BC93</accession>
<dbReference type="Pfam" id="PF08020">
    <property type="entry name" value="DUF1706"/>
    <property type="match status" value="1"/>
</dbReference>
<dbReference type="RefSeq" id="WP_263843500.1">
    <property type="nucleotide sequence ID" value="NZ_JALIEB010000003.1"/>
</dbReference>
<dbReference type="PANTHER" id="PTHR40658:SF4">
    <property type="entry name" value="HYPOTHETICAL CYTOSOLIC PROTEIN"/>
    <property type="match status" value="1"/>
</dbReference>
<gene>
    <name evidence="1" type="ORF">MUB52_07080</name>
</gene>
<dbReference type="PANTHER" id="PTHR40658">
    <property type="match status" value="1"/>
</dbReference>
<reference evidence="1 2" key="1">
    <citation type="submission" date="2022-04" db="EMBL/GenBank/DDBJ databases">
        <title>Roseobacter sp. WL0113 is a bacterium isolated from neritic sediment.</title>
        <authorList>
            <person name="Wang L."/>
            <person name="He W."/>
            <person name="Zhang D.-F."/>
        </authorList>
    </citation>
    <scope>NUCLEOTIDE SEQUENCE [LARGE SCALE GENOMIC DNA]</scope>
    <source>
        <strain evidence="1 2">WL0113</strain>
    </source>
</reference>
<dbReference type="InterPro" id="IPR012550">
    <property type="entry name" value="DUF1706"/>
</dbReference>
<protein>
    <submittedName>
        <fullName evidence="1">ClbS/DfsB family four-helix bundle protein</fullName>
    </submittedName>
</protein>
<evidence type="ECO:0000313" key="1">
    <source>
        <dbReference type="EMBL" id="MCV3271186.1"/>
    </source>
</evidence>
<comment type="caution">
    <text evidence="1">The sequence shown here is derived from an EMBL/GenBank/DDBJ whole genome shotgun (WGS) entry which is preliminary data.</text>
</comment>
<keyword evidence="2" id="KW-1185">Reference proteome</keyword>
<sequence length="164" mass="18445">MAATTRTALIEITQKEYDKLTRLIAPLCAAQAVVKDDDDTSIKDVIAHRAHWIELFLGWYADGQAGKEVHFPAAGYKWNELRRYNADLRLRQKDLGWDGAVAALETRFTELSAFIDGKTDAELYGGPMKGANNHWTPGRWAEAAGPSHFRSAAKYIRARLRQMP</sequence>
<dbReference type="Gene3D" id="1.20.120.450">
    <property type="entry name" value="dinb family like domain"/>
    <property type="match status" value="1"/>
</dbReference>
<dbReference type="InterPro" id="IPR034660">
    <property type="entry name" value="DinB/YfiT-like"/>
</dbReference>
<dbReference type="EMBL" id="JALIEB010000003">
    <property type="protein sequence ID" value="MCV3271186.1"/>
    <property type="molecule type" value="Genomic_DNA"/>
</dbReference>
<name>A0ABT3BC93_9RHOB</name>
<dbReference type="Proteomes" id="UP001208690">
    <property type="component" value="Unassembled WGS sequence"/>
</dbReference>